<proteinExistence type="predicted"/>
<accession>A0A3B1C0C9</accession>
<evidence type="ECO:0000313" key="2">
    <source>
        <dbReference type="EMBL" id="VAX24026.1"/>
    </source>
</evidence>
<dbReference type="InterPro" id="IPR034660">
    <property type="entry name" value="DinB/YfiT-like"/>
</dbReference>
<evidence type="ECO:0000259" key="1">
    <source>
        <dbReference type="Pfam" id="PF12867"/>
    </source>
</evidence>
<dbReference type="EMBL" id="UOGB01000285">
    <property type="protein sequence ID" value="VAX24026.1"/>
    <property type="molecule type" value="Genomic_DNA"/>
</dbReference>
<gene>
    <name evidence="2" type="ORF">MNBD_NITROSPINAE03-1102</name>
</gene>
<dbReference type="SUPFAM" id="SSF109854">
    <property type="entry name" value="DinB/YfiT-like putative metalloenzymes"/>
    <property type="match status" value="1"/>
</dbReference>
<dbReference type="AlphaFoldDB" id="A0A3B1C0C9"/>
<protein>
    <recommendedName>
        <fullName evidence="1">DinB-like domain-containing protein</fullName>
    </recommendedName>
</protein>
<feature type="domain" description="DinB-like" evidence="1">
    <location>
        <begin position="17"/>
        <end position="139"/>
    </location>
</feature>
<organism evidence="2">
    <name type="scientific">hydrothermal vent metagenome</name>
    <dbReference type="NCBI Taxonomy" id="652676"/>
    <lineage>
        <taxon>unclassified sequences</taxon>
        <taxon>metagenomes</taxon>
        <taxon>ecological metagenomes</taxon>
    </lineage>
</organism>
<dbReference type="Gene3D" id="1.20.120.450">
    <property type="entry name" value="dinb family like domain"/>
    <property type="match status" value="1"/>
</dbReference>
<reference evidence="2" key="1">
    <citation type="submission" date="2018-06" db="EMBL/GenBank/DDBJ databases">
        <authorList>
            <person name="Zhirakovskaya E."/>
        </authorList>
    </citation>
    <scope>NUCLEOTIDE SEQUENCE</scope>
</reference>
<sequence>MSVLDPFYRKQQAVVDHLAEAVEQIPEDKLMWKPCKRSLPWLYLSYHTGTHRQMLLRLFKGEPHNFPVCYAEAAKEAKTPSDVAEFLRETWNEFRSFLESKPADYADKAISPPWGGPDMTVEQLAWWTFEESVHHRGQAWLYARMNGITPPVIWGTEDIGHF</sequence>
<dbReference type="InterPro" id="IPR024775">
    <property type="entry name" value="DinB-like"/>
</dbReference>
<dbReference type="Pfam" id="PF12867">
    <property type="entry name" value="DinB_2"/>
    <property type="match status" value="1"/>
</dbReference>
<name>A0A3B1C0C9_9ZZZZ</name>